<name>G2E601_9GAMM</name>
<dbReference type="Proteomes" id="UP000004200">
    <property type="component" value="Unassembled WGS sequence"/>
</dbReference>
<evidence type="ECO:0000313" key="2">
    <source>
        <dbReference type="Proteomes" id="UP000004200"/>
    </source>
</evidence>
<dbReference type="AlphaFoldDB" id="G2E601"/>
<gene>
    <name evidence="1" type="ORF">ThidrDRAFT_3714</name>
</gene>
<dbReference type="EMBL" id="AFWT01000036">
    <property type="protein sequence ID" value="EGV28486.1"/>
    <property type="molecule type" value="Genomic_DNA"/>
</dbReference>
<organism evidence="1 2">
    <name type="scientific">Thiorhodococcus drewsii AZ1</name>
    <dbReference type="NCBI Taxonomy" id="765913"/>
    <lineage>
        <taxon>Bacteria</taxon>
        <taxon>Pseudomonadati</taxon>
        <taxon>Pseudomonadota</taxon>
        <taxon>Gammaproteobacteria</taxon>
        <taxon>Chromatiales</taxon>
        <taxon>Chromatiaceae</taxon>
        <taxon>Thiorhodococcus</taxon>
    </lineage>
</organism>
<sequence length="52" mass="5897">MPEREAFGLVKQSFTAEVTNLELRDQGSSDCIIRKNMTRLMLPIVPMPYVVA</sequence>
<keyword evidence="2" id="KW-1185">Reference proteome</keyword>
<comment type="caution">
    <text evidence="1">The sequence shown here is derived from an EMBL/GenBank/DDBJ whole genome shotgun (WGS) entry which is preliminary data.</text>
</comment>
<proteinExistence type="predicted"/>
<accession>G2E601</accession>
<evidence type="ECO:0000313" key="1">
    <source>
        <dbReference type="EMBL" id="EGV28486.1"/>
    </source>
</evidence>
<protein>
    <submittedName>
        <fullName evidence="1">Uncharacterized protein</fullName>
    </submittedName>
</protein>
<dbReference type="STRING" id="765913.ThidrDRAFT_3714"/>
<reference evidence="1 2" key="1">
    <citation type="submission" date="2011-06" db="EMBL/GenBank/DDBJ databases">
        <title>The draft genome of Thiorhodococcus drewsii AZ1.</title>
        <authorList>
            <consortium name="US DOE Joint Genome Institute (JGI-PGF)"/>
            <person name="Lucas S."/>
            <person name="Han J."/>
            <person name="Lapidus A."/>
            <person name="Cheng J.-F."/>
            <person name="Goodwin L."/>
            <person name="Pitluck S."/>
            <person name="Peters L."/>
            <person name="Land M.L."/>
            <person name="Hauser L."/>
            <person name="Vogl K."/>
            <person name="Liu Z."/>
            <person name="Imhoff J."/>
            <person name="Thiel V."/>
            <person name="Frigaard N.-U."/>
            <person name="Bryant D.A."/>
            <person name="Woyke T.J."/>
        </authorList>
    </citation>
    <scope>NUCLEOTIDE SEQUENCE [LARGE SCALE GENOMIC DNA]</scope>
    <source>
        <strain evidence="1 2">AZ1</strain>
    </source>
</reference>